<comment type="caution">
    <text evidence="2">The sequence shown here is derived from an EMBL/GenBank/DDBJ whole genome shotgun (WGS) entry which is preliminary data.</text>
</comment>
<dbReference type="GO" id="GO:0003964">
    <property type="term" value="F:RNA-directed DNA polymerase activity"/>
    <property type="evidence" value="ECO:0007669"/>
    <property type="project" value="UniProtKB-KW"/>
</dbReference>
<keyword evidence="2" id="KW-0548">Nucleotidyltransferase</keyword>
<dbReference type="EMBL" id="BKCJ010008941">
    <property type="protein sequence ID" value="GEU84650.1"/>
    <property type="molecule type" value="Genomic_DNA"/>
</dbReference>
<feature type="region of interest" description="Disordered" evidence="1">
    <location>
        <begin position="760"/>
        <end position="780"/>
    </location>
</feature>
<proteinExistence type="predicted"/>
<dbReference type="AlphaFoldDB" id="A0A6L2NF39"/>
<sequence>MISNEHAVKLRLKHEVKRGNKEVKKELIVVLRGEIYFVKFIINPEEDDVEPRENLKRTFLHMTKAITNFGAGTITIYPEFDPFLEDIEEEEKSLDDQDHLLDFNLDDIPLLGDKELPPFVCKMGKSNRNKKRSMENLSLFYQDIRTSSSAGGHLTQEEAAKEALSIRISQKFALLEEEEAIKRIKGKALKEKHDPGAFIFLSDWRGRIVKSDSDDEEEYRIKRNKFGATIYRLKPAPYLNCNDPTERPLALQEVINSFRNISVWKKEVSFLGSLRVPLKQVNWKPDYKGCYTKEKEATRQWHTEIRLTDPYGNIYLQGFTTKKIDMKLLKDAKSRYNTRLAQLLPRPPRASMQDLYDRMEIRQEAIKRMEEPTTHLVMLSRSMISIISSTHLHHHNNNSNKMMISSVELTQAPCSPEYVPDPIELEDHVSLHIPEHLKDLVPADDEAPIEAYIIEVASAPTPPLPPPFLSSHIRPPHTRAAMAEMRAAVPSTYYLLFPSGIPPLLPIPLLVPSTSRRAEIPKTDTPPRKRLLLTAPRPGCEMVNIRVSYQVDVRSRESSEFYSRHHDAQEDRATVRAEIEARRHEWQRQTVDDFAVQHIMRTQALEAGAHIDTLEDTAILYSLLSITGNSRLVGLYKMAPKRTTWSTQVPPAPTATTITVTEAQLQALIDQGVTSALAAHDALRSINGDDSHNSGTGELALLCGRMFPEESDKIEKYIEGLPDMIHGSVVASKPKTAQEAVAIATELMDMKIRTFVERQTENKRKQDDNNNQAQQQPLKKQGVAIAYTAGPGERKEYAGTLPLCNKCKFHYNGQCTVKNQGHYRSDCPELKNQDHGNQARGTGAHEMVHALEGGETNQDLNDAEDDINA</sequence>
<reference evidence="2" key="1">
    <citation type="journal article" date="2019" name="Sci. Rep.">
        <title>Draft genome of Tanacetum cinerariifolium, the natural source of mosquito coil.</title>
        <authorList>
            <person name="Yamashiro T."/>
            <person name="Shiraishi A."/>
            <person name="Satake H."/>
            <person name="Nakayama K."/>
        </authorList>
    </citation>
    <scope>NUCLEOTIDE SEQUENCE</scope>
</reference>
<protein>
    <submittedName>
        <fullName evidence="2">Reverse transcriptase domain-containing protein</fullName>
    </submittedName>
</protein>
<evidence type="ECO:0000256" key="1">
    <source>
        <dbReference type="SAM" id="MobiDB-lite"/>
    </source>
</evidence>
<accession>A0A6L2NF39</accession>
<name>A0A6L2NF39_TANCI</name>
<keyword evidence="2" id="KW-0695">RNA-directed DNA polymerase</keyword>
<keyword evidence="2" id="KW-0808">Transferase</keyword>
<evidence type="ECO:0000313" key="2">
    <source>
        <dbReference type="EMBL" id="GEU84650.1"/>
    </source>
</evidence>
<organism evidence="2">
    <name type="scientific">Tanacetum cinerariifolium</name>
    <name type="common">Dalmatian daisy</name>
    <name type="synonym">Chrysanthemum cinerariifolium</name>
    <dbReference type="NCBI Taxonomy" id="118510"/>
    <lineage>
        <taxon>Eukaryota</taxon>
        <taxon>Viridiplantae</taxon>
        <taxon>Streptophyta</taxon>
        <taxon>Embryophyta</taxon>
        <taxon>Tracheophyta</taxon>
        <taxon>Spermatophyta</taxon>
        <taxon>Magnoliopsida</taxon>
        <taxon>eudicotyledons</taxon>
        <taxon>Gunneridae</taxon>
        <taxon>Pentapetalae</taxon>
        <taxon>asterids</taxon>
        <taxon>campanulids</taxon>
        <taxon>Asterales</taxon>
        <taxon>Asteraceae</taxon>
        <taxon>Asteroideae</taxon>
        <taxon>Anthemideae</taxon>
        <taxon>Anthemidinae</taxon>
        <taxon>Tanacetum</taxon>
    </lineage>
</organism>
<gene>
    <name evidence="2" type="ORF">Tci_056628</name>
</gene>